<dbReference type="Gramene" id="KQL01879">
    <property type="protein sequence ID" value="KQL01879"/>
    <property type="gene ID" value="SETIT_014483mg"/>
</dbReference>
<organism evidence="4 5">
    <name type="scientific">Setaria italica</name>
    <name type="common">Foxtail millet</name>
    <name type="synonym">Panicum italicum</name>
    <dbReference type="NCBI Taxonomy" id="4555"/>
    <lineage>
        <taxon>Eukaryota</taxon>
        <taxon>Viridiplantae</taxon>
        <taxon>Streptophyta</taxon>
        <taxon>Embryophyta</taxon>
        <taxon>Tracheophyta</taxon>
        <taxon>Spermatophyta</taxon>
        <taxon>Magnoliopsida</taxon>
        <taxon>Liliopsida</taxon>
        <taxon>Poales</taxon>
        <taxon>Poaceae</taxon>
        <taxon>PACMAD clade</taxon>
        <taxon>Panicoideae</taxon>
        <taxon>Panicodae</taxon>
        <taxon>Paniceae</taxon>
        <taxon>Cenchrinae</taxon>
        <taxon>Setaria</taxon>
    </lineage>
</organism>
<feature type="domain" description="Myb/SANT-like" evidence="3">
    <location>
        <begin position="2"/>
        <end position="60"/>
    </location>
</feature>
<feature type="coiled-coil region" evidence="1">
    <location>
        <begin position="128"/>
        <end position="155"/>
    </location>
</feature>
<evidence type="ECO:0000313" key="5">
    <source>
        <dbReference type="Proteomes" id="UP000004995"/>
    </source>
</evidence>
<reference evidence="5" key="1">
    <citation type="journal article" date="2012" name="Nat. Biotechnol.">
        <title>Reference genome sequence of the model plant Setaria.</title>
        <authorList>
            <person name="Bennetzen J.L."/>
            <person name="Schmutz J."/>
            <person name="Wang H."/>
            <person name="Percifield R."/>
            <person name="Hawkins J."/>
            <person name="Pontaroli A.C."/>
            <person name="Estep M."/>
            <person name="Feng L."/>
            <person name="Vaughn J.N."/>
            <person name="Grimwood J."/>
            <person name="Jenkins J."/>
            <person name="Barry K."/>
            <person name="Lindquist E."/>
            <person name="Hellsten U."/>
            <person name="Deshpande S."/>
            <person name="Wang X."/>
            <person name="Wu X."/>
            <person name="Mitros T."/>
            <person name="Triplett J."/>
            <person name="Yang X."/>
            <person name="Ye C.Y."/>
            <person name="Mauro-Herrera M."/>
            <person name="Wang L."/>
            <person name="Li P."/>
            <person name="Sharma M."/>
            <person name="Sharma R."/>
            <person name="Ronald P.C."/>
            <person name="Panaud O."/>
            <person name="Kellogg E.A."/>
            <person name="Brutnell T.P."/>
            <person name="Doust A.N."/>
            <person name="Tuskan G.A."/>
            <person name="Rokhsar D."/>
            <person name="Devos K.M."/>
        </authorList>
    </citation>
    <scope>NUCLEOTIDE SEQUENCE [LARGE SCALE GENOMIC DNA]</scope>
    <source>
        <strain evidence="5">cv. Yugu1</strain>
    </source>
</reference>
<name>K3YJR4_SETIT</name>
<evidence type="ECO:0000259" key="3">
    <source>
        <dbReference type="Pfam" id="PF12776"/>
    </source>
</evidence>
<feature type="compositionally biased region" description="Basic and acidic residues" evidence="2">
    <location>
        <begin position="108"/>
        <end position="126"/>
    </location>
</feature>
<dbReference type="eggNOG" id="ENOG502SX9W">
    <property type="taxonomic scope" value="Eukaryota"/>
</dbReference>
<reference evidence="4" key="2">
    <citation type="submission" date="2018-08" db="UniProtKB">
        <authorList>
            <consortium name="EnsemblPlants"/>
        </authorList>
    </citation>
    <scope>IDENTIFICATION</scope>
    <source>
        <strain evidence="4">Yugu1</strain>
    </source>
</reference>
<dbReference type="AlphaFoldDB" id="K3YJR4"/>
<protein>
    <recommendedName>
        <fullName evidence="3">Myb/SANT-like domain-containing protein</fullName>
    </recommendedName>
</protein>
<dbReference type="HOGENOM" id="CLU_1380207_0_0_1"/>
<dbReference type="EnsemblPlants" id="KQL01879">
    <property type="protein sequence ID" value="KQL01879"/>
    <property type="gene ID" value="SETIT_014483mg"/>
</dbReference>
<evidence type="ECO:0000256" key="1">
    <source>
        <dbReference type="SAM" id="Coils"/>
    </source>
</evidence>
<keyword evidence="5" id="KW-1185">Reference proteome</keyword>
<dbReference type="OMA" id="RCISIVN"/>
<evidence type="ECO:0000256" key="2">
    <source>
        <dbReference type="SAM" id="MobiDB-lite"/>
    </source>
</evidence>
<dbReference type="InterPro" id="IPR024752">
    <property type="entry name" value="Myb/SANT-like_dom"/>
</dbReference>
<dbReference type="Proteomes" id="UP000004995">
    <property type="component" value="Unassembled WGS sequence"/>
</dbReference>
<dbReference type="EMBL" id="AGNK02003867">
    <property type="status" value="NOT_ANNOTATED_CDS"/>
    <property type="molecule type" value="Genomic_DNA"/>
</dbReference>
<proteinExistence type="predicted"/>
<evidence type="ECO:0000313" key="4">
    <source>
        <dbReference type="EnsemblPlants" id="KQL01879"/>
    </source>
</evidence>
<dbReference type="PANTHER" id="PTHR34395">
    <property type="entry name" value="OS11G0427500 PROTEIN"/>
    <property type="match status" value="1"/>
</dbReference>
<sequence length="198" mass="23172">MVKEFHLRNKFISYTKAQIQDKEDQLKRDYKMLKAARMQSGSKCNEKRNMVEGPPAMWDNLIVEIHEVRDEDDEEKEARDEEKEAREKESDAAAVETSGQRRTAAPRKKSEKEEQRPRKSTKIEGTMERYLEMRAKQAEDEAAQLAREKKVAKGDEFSIKRCISIVNAMEVIKQERAKAYAVFTKSKENKRHSYVPMK</sequence>
<dbReference type="PANTHER" id="PTHR34395:SF15">
    <property type="entry name" value="OS09G0292400 PROTEIN"/>
    <property type="match status" value="1"/>
</dbReference>
<dbReference type="InParanoid" id="K3YJR4"/>
<dbReference type="Pfam" id="PF12776">
    <property type="entry name" value="Myb_DNA-bind_3"/>
    <property type="match status" value="1"/>
</dbReference>
<feature type="region of interest" description="Disordered" evidence="2">
    <location>
        <begin position="67"/>
        <end position="126"/>
    </location>
</feature>
<accession>K3YJR4</accession>
<feature type="compositionally biased region" description="Basic and acidic residues" evidence="2">
    <location>
        <begin position="76"/>
        <end position="91"/>
    </location>
</feature>
<keyword evidence="1" id="KW-0175">Coiled coil</keyword>